<dbReference type="Pfam" id="PF06166">
    <property type="entry name" value="DUF979"/>
    <property type="match status" value="1"/>
</dbReference>
<accession>A0A0H3FEY2</accession>
<feature type="transmembrane region" description="Helical" evidence="1">
    <location>
        <begin position="35"/>
        <end position="68"/>
    </location>
</feature>
<name>A0A0H3FEY2_RAHSY</name>
<feature type="transmembrane region" description="Helical" evidence="1">
    <location>
        <begin position="293"/>
        <end position="313"/>
    </location>
</feature>
<keyword evidence="1" id="KW-0812">Transmembrane</keyword>
<dbReference type="OrthoDB" id="1689651at2"/>
<protein>
    <recommendedName>
        <fullName evidence="4">Permease</fullName>
    </recommendedName>
</protein>
<feature type="transmembrane region" description="Helical" evidence="1">
    <location>
        <begin position="259"/>
        <end position="281"/>
    </location>
</feature>
<proteinExistence type="predicted"/>
<evidence type="ECO:0000256" key="1">
    <source>
        <dbReference type="SAM" id="Phobius"/>
    </source>
</evidence>
<dbReference type="eggNOG" id="COG3817">
    <property type="taxonomic scope" value="Bacteria"/>
</dbReference>
<feature type="transmembrane region" description="Helical" evidence="1">
    <location>
        <begin position="6"/>
        <end position="23"/>
    </location>
</feature>
<dbReference type="AlphaFoldDB" id="A0A0H3FEY2"/>
<dbReference type="Proteomes" id="UP000007257">
    <property type="component" value="Chromosome"/>
</dbReference>
<reference evidence="2 3" key="2">
    <citation type="journal article" date="2012" name="J. Bacteriol.">
        <title>Complete Genome Sequence of Rahnella sp. Strain Y9602, a Gammaproteobacterium Isolate from Metal- and Radionuclide-Contaminated Soil.</title>
        <authorList>
            <person name="Martinez R.J."/>
            <person name="Bruce D."/>
            <person name="Detter C."/>
            <person name="Goodwin L.A."/>
            <person name="Han J."/>
            <person name="Han C.S."/>
            <person name="Held B."/>
            <person name="Land M.L."/>
            <person name="Mikhailova N."/>
            <person name="Nolan M."/>
            <person name="Pennacchio L."/>
            <person name="Pitluck S."/>
            <person name="Tapia R."/>
            <person name="Woyke T."/>
            <person name="Sobecky P.A."/>
        </authorList>
    </citation>
    <scope>NUCLEOTIDE SEQUENCE [LARGE SCALE GENOMIC DNA]</scope>
    <source>
        <strain evidence="2 3">Y9602</strain>
    </source>
</reference>
<feature type="transmembrane region" description="Helical" evidence="1">
    <location>
        <begin position="99"/>
        <end position="117"/>
    </location>
</feature>
<feature type="transmembrane region" description="Helical" evidence="1">
    <location>
        <begin position="168"/>
        <end position="192"/>
    </location>
</feature>
<dbReference type="HOGENOM" id="CLU_078249_0_0_6"/>
<dbReference type="KEGG" id="rah:Rahaq_1920"/>
<keyword evidence="1" id="KW-1133">Transmembrane helix</keyword>
<organism evidence="2 3">
    <name type="scientific">Rahnella sp. (strain Y9602)</name>
    <dbReference type="NCBI Taxonomy" id="2703885"/>
    <lineage>
        <taxon>Bacteria</taxon>
        <taxon>Pseudomonadati</taxon>
        <taxon>Pseudomonadota</taxon>
        <taxon>Gammaproteobacteria</taxon>
        <taxon>Enterobacterales</taxon>
        <taxon>Yersiniaceae</taxon>
        <taxon>Rahnella</taxon>
    </lineage>
</organism>
<keyword evidence="1" id="KW-0472">Membrane</keyword>
<reference evidence="3" key="1">
    <citation type="submission" date="2011-01" db="EMBL/GenBank/DDBJ databases">
        <title>Complete sequence of chromosome of Rahnella sp. Y9602.</title>
        <authorList>
            <consortium name="US DOE Joint Genome Institute"/>
            <person name="Lucas S."/>
            <person name="Copeland A."/>
            <person name="Lapidus A."/>
            <person name="Cheng J.-F."/>
            <person name="Goodwin L."/>
            <person name="Pitluck S."/>
            <person name="Lu M."/>
            <person name="Detter J.C."/>
            <person name="Han C."/>
            <person name="Tapia R."/>
            <person name="Land M."/>
            <person name="Hauser L."/>
            <person name="Kyrpides N."/>
            <person name="Ivanova N."/>
            <person name="Ovchinnikova G."/>
            <person name="Pagani I."/>
            <person name="Sobecky P.A."/>
            <person name="Martinez R.J."/>
            <person name="Woyke T."/>
        </authorList>
    </citation>
    <scope>NUCLEOTIDE SEQUENCE [LARGE SCALE GENOMIC DNA]</scope>
    <source>
        <strain evidence="3">Y9602</strain>
    </source>
</reference>
<evidence type="ECO:0000313" key="3">
    <source>
        <dbReference type="Proteomes" id="UP000007257"/>
    </source>
</evidence>
<dbReference type="InterPro" id="IPR009323">
    <property type="entry name" value="DUF979"/>
</dbReference>
<feature type="transmembrane region" description="Helical" evidence="1">
    <location>
        <begin position="228"/>
        <end position="247"/>
    </location>
</feature>
<feature type="transmembrane region" description="Helical" evidence="1">
    <location>
        <begin position="199"/>
        <end position="222"/>
    </location>
</feature>
<sequence length="316" mass="33576">MINLQTVYILAGLMFCAYAFFNVRDKSHSRRYVNALFWGIYGVTFLFGAELPHFVTGCMAILLAVIAGSGKLGKGKSDSEQPGQVEKRETGAKRFGNKLFIPALLIPIVTLIGTLTLKYTPLVEAKNVTLISLVLGTLVAFIVALIMLRDSPVKAVKAGGQTMDTVGWAAILPQMLAALGALFALAGVGGVVSELVKNIIPLGSPLAIVIAYTFGMALFTMIMGNGFAAFPVMTAGIGLPLIVNQLGGNPAIMGAIGMLSGFCGTLMTPMAANFNIVPAALLELQDKNGVIKAQWKTGVLLLLVNTAFMYFFVFRF</sequence>
<feature type="transmembrane region" description="Helical" evidence="1">
    <location>
        <begin position="129"/>
        <end position="148"/>
    </location>
</feature>
<evidence type="ECO:0000313" key="2">
    <source>
        <dbReference type="EMBL" id="ADW73537.1"/>
    </source>
</evidence>
<dbReference type="EMBL" id="CP002505">
    <property type="protein sequence ID" value="ADW73537.1"/>
    <property type="molecule type" value="Genomic_DNA"/>
</dbReference>
<gene>
    <name evidence="2" type="ordered locus">Rahaq_1920</name>
</gene>
<evidence type="ECO:0008006" key="4">
    <source>
        <dbReference type="Google" id="ProtNLM"/>
    </source>
</evidence>